<organism evidence="1 2">
    <name type="scientific">Sphagnum jensenii</name>
    <dbReference type="NCBI Taxonomy" id="128206"/>
    <lineage>
        <taxon>Eukaryota</taxon>
        <taxon>Viridiplantae</taxon>
        <taxon>Streptophyta</taxon>
        <taxon>Embryophyta</taxon>
        <taxon>Bryophyta</taxon>
        <taxon>Sphagnophytina</taxon>
        <taxon>Sphagnopsida</taxon>
        <taxon>Sphagnales</taxon>
        <taxon>Sphagnaceae</taxon>
        <taxon>Sphagnum</taxon>
    </lineage>
</organism>
<proteinExistence type="predicted"/>
<dbReference type="EMBL" id="OZ023702">
    <property type="protein sequence ID" value="CAK9857972.1"/>
    <property type="molecule type" value="Genomic_DNA"/>
</dbReference>
<keyword evidence="2" id="KW-1185">Reference proteome</keyword>
<dbReference type="Proteomes" id="UP001497522">
    <property type="component" value="Chromosome 1"/>
</dbReference>
<protein>
    <submittedName>
        <fullName evidence="1">Uncharacterized protein</fullName>
    </submittedName>
</protein>
<reference evidence="1 2" key="1">
    <citation type="submission" date="2024-03" db="EMBL/GenBank/DDBJ databases">
        <authorList>
            <consortium name="ELIXIR-Norway"/>
            <consortium name="Elixir Norway"/>
        </authorList>
    </citation>
    <scope>NUCLEOTIDE SEQUENCE [LARGE SCALE GENOMIC DNA]</scope>
</reference>
<accession>A0ABP1A629</accession>
<evidence type="ECO:0000313" key="1">
    <source>
        <dbReference type="EMBL" id="CAK9857972.1"/>
    </source>
</evidence>
<sequence length="130" mass="14504">MRSRSATTVTKPVIPAKAWKKIEAESGVSLSKLKKPVATISQHVQLKVEIHSRNIQSSHVDVHPPQMIQLSAGVPQNNNSYGLEEEHDSMWAVLSVMDIPIATAFTRNLQVATTVIAQWQGMEFCHQMFK</sequence>
<name>A0ABP1A629_9BRYO</name>
<gene>
    <name evidence="1" type="ORF">CSSPJE1EN2_LOCUS967</name>
</gene>
<evidence type="ECO:0000313" key="2">
    <source>
        <dbReference type="Proteomes" id="UP001497522"/>
    </source>
</evidence>